<dbReference type="UniPathway" id="UPA00053">
    <property type="reaction ID" value="UER00088"/>
</dbReference>
<dbReference type="EMBL" id="JACLQD010000002">
    <property type="protein sequence ID" value="MBC2835448.1"/>
    <property type="molecule type" value="Genomic_DNA"/>
</dbReference>
<protein>
    <recommendedName>
        <fullName evidence="3 11">Shikimate kinase</fullName>
        <shortName evidence="11">SK</shortName>
        <ecNumber evidence="3 11">2.7.1.71</ecNumber>
    </recommendedName>
</protein>
<evidence type="ECO:0000256" key="7">
    <source>
        <dbReference type="ARBA" id="ARBA00022777"/>
    </source>
</evidence>
<evidence type="ECO:0000313" key="12">
    <source>
        <dbReference type="EMBL" id="MBC2835448.1"/>
    </source>
</evidence>
<comment type="function">
    <text evidence="11">Catalyzes the specific phosphorylation of the 3-hydroxyl group of shikimic acid using ATP as a cosubstrate.</text>
</comment>
<keyword evidence="8 11" id="KW-0067">ATP-binding</keyword>
<keyword evidence="11" id="KW-0963">Cytoplasm</keyword>
<feature type="binding site" evidence="11">
    <location>
        <position position="201"/>
    </location>
    <ligand>
        <name>ATP</name>
        <dbReference type="ChEBI" id="CHEBI:30616"/>
    </ligand>
</feature>
<dbReference type="GO" id="GO:0009423">
    <property type="term" value="P:chorismate biosynthetic process"/>
    <property type="evidence" value="ECO:0007669"/>
    <property type="project" value="UniProtKB-UniRule"/>
</dbReference>
<keyword evidence="6 11" id="KW-0547">Nucleotide-binding</keyword>
<keyword evidence="9 11" id="KW-0057">Aromatic amino acid biosynthesis</keyword>
<dbReference type="InterPro" id="IPR000623">
    <property type="entry name" value="Shikimate_kinase/TSH1"/>
</dbReference>
<name>A0A842I8X9_9RHOB</name>
<keyword evidence="13" id="KW-1185">Reference proteome</keyword>
<dbReference type="GO" id="GO:0005829">
    <property type="term" value="C:cytosol"/>
    <property type="evidence" value="ECO:0007669"/>
    <property type="project" value="TreeGrafter"/>
</dbReference>
<comment type="subcellular location">
    <subcellularLocation>
        <location evidence="11">Cytoplasm</location>
    </subcellularLocation>
</comment>
<dbReference type="Proteomes" id="UP000555411">
    <property type="component" value="Unassembled WGS sequence"/>
</dbReference>
<feature type="binding site" evidence="11">
    <location>
        <position position="163"/>
    </location>
    <ligand>
        <name>substrate</name>
    </ligand>
</feature>
<dbReference type="GO" id="GO:0005524">
    <property type="term" value="F:ATP binding"/>
    <property type="evidence" value="ECO:0007669"/>
    <property type="project" value="UniProtKB-UniRule"/>
</dbReference>
<comment type="caution">
    <text evidence="11">Lacks conserved residue(s) required for the propagation of feature annotation.</text>
</comment>
<dbReference type="InterPro" id="IPR023000">
    <property type="entry name" value="Shikimate_kinase_CS"/>
</dbReference>
<dbReference type="GO" id="GO:0000287">
    <property type="term" value="F:magnesium ion binding"/>
    <property type="evidence" value="ECO:0007669"/>
    <property type="project" value="UniProtKB-UniRule"/>
</dbReference>
<sequence>MPAPLPLRLPCAAFRRPELAARLRLWPVIALFPRECHGIRCFYIWLSGGVHAIQRAWGSVGCGGFLPDGLRRNFGRTRQGVLRLKKTVVMVGMMGAGKTAVGTAVARQLGVPFLDSDEEIVKAAHRSIAEIFARDGEPFFRARETEVLGRLLRGEPCILSTGGGAFLSPVNRDLIREAGVSVWLRADLDLLWQRVRHKTTRPLLRTENPRETLRQLYEARVPLYAMADIAVDSAADLSVEDMASKVVAALAERAEVLGKD</sequence>
<evidence type="ECO:0000313" key="13">
    <source>
        <dbReference type="Proteomes" id="UP000555411"/>
    </source>
</evidence>
<evidence type="ECO:0000256" key="1">
    <source>
        <dbReference type="ARBA" id="ARBA00004842"/>
    </source>
</evidence>
<keyword evidence="11" id="KW-0479">Metal-binding</keyword>
<feature type="binding site" evidence="11">
    <location>
        <position position="99"/>
    </location>
    <ligand>
        <name>Mg(2+)</name>
        <dbReference type="ChEBI" id="CHEBI:18420"/>
    </ligand>
</feature>
<dbReference type="PROSITE" id="PS01128">
    <property type="entry name" value="SHIKIMATE_KINASE"/>
    <property type="match status" value="1"/>
</dbReference>
<keyword evidence="7 11" id="KW-0418">Kinase</keyword>
<feature type="binding site" evidence="11">
    <location>
        <position position="220"/>
    </location>
    <ligand>
        <name>substrate</name>
    </ligand>
</feature>
<dbReference type="AlphaFoldDB" id="A0A842I8X9"/>
<dbReference type="PANTHER" id="PTHR21087:SF16">
    <property type="entry name" value="SHIKIMATE KINASE 1, CHLOROPLASTIC"/>
    <property type="match status" value="1"/>
</dbReference>
<dbReference type="GO" id="GO:0009073">
    <property type="term" value="P:aromatic amino acid family biosynthetic process"/>
    <property type="evidence" value="ECO:0007669"/>
    <property type="project" value="UniProtKB-KW"/>
</dbReference>
<comment type="catalytic activity">
    <reaction evidence="10 11">
        <text>shikimate + ATP = 3-phosphoshikimate + ADP + H(+)</text>
        <dbReference type="Rhea" id="RHEA:13121"/>
        <dbReference type="ChEBI" id="CHEBI:15378"/>
        <dbReference type="ChEBI" id="CHEBI:30616"/>
        <dbReference type="ChEBI" id="CHEBI:36208"/>
        <dbReference type="ChEBI" id="CHEBI:145989"/>
        <dbReference type="ChEBI" id="CHEBI:456216"/>
        <dbReference type="EC" id="2.7.1.71"/>
    </reaction>
</comment>
<dbReference type="Gene3D" id="3.40.50.300">
    <property type="entry name" value="P-loop containing nucleotide triphosphate hydrolases"/>
    <property type="match status" value="1"/>
</dbReference>
<dbReference type="HAMAP" id="MF_00109">
    <property type="entry name" value="Shikimate_kinase"/>
    <property type="match status" value="1"/>
</dbReference>
<evidence type="ECO:0000256" key="6">
    <source>
        <dbReference type="ARBA" id="ARBA00022741"/>
    </source>
</evidence>
<dbReference type="EC" id="2.7.1.71" evidence="3 11"/>
<evidence type="ECO:0000256" key="11">
    <source>
        <dbReference type="HAMAP-Rule" id="MF_00109"/>
    </source>
</evidence>
<reference evidence="12 13" key="1">
    <citation type="journal article" date="2017" name="Int. J. Syst. Evol. Microbiol.">
        <title>Gemmobacter straminiformis sp. nov., isolated from an artificial fountain.</title>
        <authorList>
            <person name="Kang J.Y."/>
            <person name="Kim M.J."/>
            <person name="Chun J."/>
            <person name="Son K.P."/>
            <person name="Jahng K.Y."/>
        </authorList>
    </citation>
    <scope>NUCLEOTIDE SEQUENCE [LARGE SCALE GENOMIC DNA]</scope>
    <source>
        <strain evidence="12 13">CAM-8</strain>
    </source>
</reference>
<keyword evidence="11" id="KW-0460">Magnesium</keyword>
<dbReference type="PANTHER" id="PTHR21087">
    <property type="entry name" value="SHIKIMATE KINASE"/>
    <property type="match status" value="1"/>
</dbReference>
<dbReference type="PRINTS" id="PR01100">
    <property type="entry name" value="SHIKIMTKNASE"/>
</dbReference>
<dbReference type="GO" id="GO:0004765">
    <property type="term" value="F:shikimate kinase activity"/>
    <property type="evidence" value="ECO:0007669"/>
    <property type="project" value="UniProtKB-UniRule"/>
</dbReference>
<dbReference type="Pfam" id="PF01202">
    <property type="entry name" value="SKI"/>
    <property type="match status" value="1"/>
</dbReference>
<comment type="pathway">
    <text evidence="1 11">Metabolic intermediate biosynthesis; chorismate biosynthesis; chorismate from D-erythrose 4-phosphate and phosphoenolpyruvate: step 5/7.</text>
</comment>
<feature type="binding site" evidence="11">
    <location>
        <position position="117"/>
    </location>
    <ligand>
        <name>substrate</name>
    </ligand>
</feature>
<evidence type="ECO:0000256" key="5">
    <source>
        <dbReference type="ARBA" id="ARBA00022679"/>
    </source>
</evidence>
<dbReference type="NCBIfam" id="NF010552">
    <property type="entry name" value="PRK13946.1"/>
    <property type="match status" value="1"/>
</dbReference>
<dbReference type="InterPro" id="IPR027417">
    <property type="entry name" value="P-loop_NTPase"/>
</dbReference>
<dbReference type="InterPro" id="IPR031322">
    <property type="entry name" value="Shikimate/glucono_kinase"/>
</dbReference>
<comment type="similarity">
    <text evidence="2 11">Belongs to the shikimate kinase family.</text>
</comment>
<evidence type="ECO:0000256" key="9">
    <source>
        <dbReference type="ARBA" id="ARBA00023141"/>
    </source>
</evidence>
<accession>A0A842I8X9</accession>
<evidence type="ECO:0000256" key="2">
    <source>
        <dbReference type="ARBA" id="ARBA00006997"/>
    </source>
</evidence>
<feature type="binding site" evidence="11">
    <location>
        <begin position="95"/>
        <end position="100"/>
    </location>
    <ligand>
        <name>ATP</name>
        <dbReference type="ChEBI" id="CHEBI:30616"/>
    </ligand>
</feature>
<organism evidence="12 13">
    <name type="scientific">Paragemmobacter straminiformis</name>
    <dbReference type="NCBI Taxonomy" id="2045119"/>
    <lineage>
        <taxon>Bacteria</taxon>
        <taxon>Pseudomonadati</taxon>
        <taxon>Pseudomonadota</taxon>
        <taxon>Alphaproteobacteria</taxon>
        <taxon>Rhodobacterales</taxon>
        <taxon>Paracoccaceae</taxon>
        <taxon>Paragemmobacter</taxon>
    </lineage>
</organism>
<evidence type="ECO:0000256" key="8">
    <source>
        <dbReference type="ARBA" id="ARBA00022840"/>
    </source>
</evidence>
<comment type="cofactor">
    <cofactor evidence="11">
        <name>Mg(2+)</name>
        <dbReference type="ChEBI" id="CHEBI:18420"/>
    </cofactor>
    <text evidence="11">Binds 1 Mg(2+) ion per subunit.</text>
</comment>
<dbReference type="GO" id="GO:0008652">
    <property type="term" value="P:amino acid biosynthetic process"/>
    <property type="evidence" value="ECO:0007669"/>
    <property type="project" value="UniProtKB-KW"/>
</dbReference>
<proteinExistence type="inferred from homology"/>
<comment type="subunit">
    <text evidence="11">Monomer.</text>
</comment>
<dbReference type="CDD" id="cd00464">
    <property type="entry name" value="SK"/>
    <property type="match status" value="1"/>
</dbReference>
<comment type="caution">
    <text evidence="12">The sequence shown here is derived from an EMBL/GenBank/DDBJ whole genome shotgun (WGS) entry which is preliminary data.</text>
</comment>
<feature type="binding site" evidence="11">
    <location>
        <position position="141"/>
    </location>
    <ligand>
        <name>substrate</name>
    </ligand>
</feature>
<keyword evidence="5 11" id="KW-0808">Transferase</keyword>
<evidence type="ECO:0000256" key="3">
    <source>
        <dbReference type="ARBA" id="ARBA00012154"/>
    </source>
</evidence>
<evidence type="ECO:0000256" key="10">
    <source>
        <dbReference type="ARBA" id="ARBA00048567"/>
    </source>
</evidence>
<gene>
    <name evidence="11" type="primary">aroK</name>
    <name evidence="12" type="ORF">H7F16_08005</name>
</gene>
<evidence type="ECO:0000256" key="4">
    <source>
        <dbReference type="ARBA" id="ARBA00022605"/>
    </source>
</evidence>
<dbReference type="SUPFAM" id="SSF52540">
    <property type="entry name" value="P-loop containing nucleoside triphosphate hydrolases"/>
    <property type="match status" value="1"/>
</dbReference>
<keyword evidence="4 11" id="KW-0028">Amino-acid biosynthesis</keyword>